<evidence type="ECO:0000256" key="5">
    <source>
        <dbReference type="ARBA" id="ARBA00022989"/>
    </source>
</evidence>
<keyword evidence="3 10" id="KW-0812">Transmembrane</keyword>
<comment type="subcellular location">
    <subcellularLocation>
        <location evidence="1">Endoplasmic reticulum membrane</location>
        <topology evidence="1">Multi-pass membrane protein</topology>
    </subcellularLocation>
</comment>
<dbReference type="GO" id="GO:0009734">
    <property type="term" value="P:auxin-activated signaling pathway"/>
    <property type="evidence" value="ECO:0007669"/>
    <property type="project" value="UniProtKB-KW"/>
</dbReference>
<evidence type="ECO:0000256" key="1">
    <source>
        <dbReference type="ARBA" id="ARBA00004477"/>
    </source>
</evidence>
<comment type="similarity">
    <text evidence="9">Belongs to the auxin efflux carrier (TC 2.A.69.2) family.</text>
</comment>
<comment type="function">
    <text evidence="8">Involved in cellular auxin homeostasis by regulating auxin metabolism. Regulates intracellular auxin accumulation at the endoplasmic reticulum and thus auxin availability for nuclear auxin signaling.</text>
</comment>
<dbReference type="GO" id="GO:0080162">
    <property type="term" value="P:endoplasmic reticulum to cytosol auxin transport"/>
    <property type="evidence" value="ECO:0007669"/>
    <property type="project" value="InterPro"/>
</dbReference>
<evidence type="ECO:0000256" key="9">
    <source>
        <dbReference type="ARBA" id="ARBA00025752"/>
    </source>
</evidence>
<evidence type="ECO:0000256" key="2">
    <source>
        <dbReference type="ARBA" id="ARBA00022448"/>
    </source>
</evidence>
<keyword evidence="2" id="KW-0813">Transport</keyword>
<dbReference type="GO" id="GO:0005789">
    <property type="term" value="C:endoplasmic reticulum membrane"/>
    <property type="evidence" value="ECO:0007669"/>
    <property type="project" value="UniProtKB-SubCell"/>
</dbReference>
<name>A0AAW1WWW0_RUBAR</name>
<sequence length="180" mass="19703">MAISAVYLWSYVYNIIRISSKRSTLDQGTIQSVERSSISNQQIMTPPGKMKNRIMQVFKKLNMETIFSPSIVAAIVGFAIGSHPSRFEKGGAIPAVTLIVGGNLLNGLRGSNEFGLVHSDPLYVFVLLLQYALPPAVNIATITQLFGAGEKVCSVIMLWTYVLASVALTFWSALFMWLVA</sequence>
<dbReference type="Proteomes" id="UP001457282">
    <property type="component" value="Unassembled WGS sequence"/>
</dbReference>
<dbReference type="InterPro" id="IPR004776">
    <property type="entry name" value="Mem_transp_PIN-like"/>
</dbReference>
<keyword evidence="12" id="KW-1185">Reference proteome</keyword>
<evidence type="ECO:0000313" key="11">
    <source>
        <dbReference type="EMBL" id="KAK9928510.1"/>
    </source>
</evidence>
<reference evidence="11 12" key="1">
    <citation type="journal article" date="2023" name="G3 (Bethesda)">
        <title>A chromosome-length genome assembly and annotation of blackberry (Rubus argutus, cv. 'Hillquist').</title>
        <authorList>
            <person name="Bruna T."/>
            <person name="Aryal R."/>
            <person name="Dudchenko O."/>
            <person name="Sargent D.J."/>
            <person name="Mead D."/>
            <person name="Buti M."/>
            <person name="Cavallini A."/>
            <person name="Hytonen T."/>
            <person name="Andres J."/>
            <person name="Pham M."/>
            <person name="Weisz D."/>
            <person name="Mascagni F."/>
            <person name="Usai G."/>
            <person name="Natali L."/>
            <person name="Bassil N."/>
            <person name="Fernandez G.E."/>
            <person name="Lomsadze A."/>
            <person name="Armour M."/>
            <person name="Olukolu B."/>
            <person name="Poorten T."/>
            <person name="Britton C."/>
            <person name="Davik J."/>
            <person name="Ashrafi H."/>
            <person name="Aiden E.L."/>
            <person name="Borodovsky M."/>
            <person name="Worthington M."/>
        </authorList>
    </citation>
    <scope>NUCLEOTIDE SEQUENCE [LARGE SCALE GENOMIC DNA]</scope>
    <source>
        <strain evidence="11">PI 553951</strain>
    </source>
</reference>
<evidence type="ECO:0000256" key="6">
    <source>
        <dbReference type="ARBA" id="ARBA00023136"/>
    </source>
</evidence>
<dbReference type="PANTHER" id="PTHR31651:SF33">
    <property type="entry name" value="PROTEIN PIN-LIKES 1"/>
    <property type="match status" value="1"/>
</dbReference>
<feature type="transmembrane region" description="Helical" evidence="10">
    <location>
        <begin position="92"/>
        <end position="110"/>
    </location>
</feature>
<organism evidence="11 12">
    <name type="scientific">Rubus argutus</name>
    <name type="common">Southern blackberry</name>
    <dbReference type="NCBI Taxonomy" id="59490"/>
    <lineage>
        <taxon>Eukaryota</taxon>
        <taxon>Viridiplantae</taxon>
        <taxon>Streptophyta</taxon>
        <taxon>Embryophyta</taxon>
        <taxon>Tracheophyta</taxon>
        <taxon>Spermatophyta</taxon>
        <taxon>Magnoliopsida</taxon>
        <taxon>eudicotyledons</taxon>
        <taxon>Gunneridae</taxon>
        <taxon>Pentapetalae</taxon>
        <taxon>rosids</taxon>
        <taxon>fabids</taxon>
        <taxon>Rosales</taxon>
        <taxon>Rosaceae</taxon>
        <taxon>Rosoideae</taxon>
        <taxon>Rosoideae incertae sedis</taxon>
        <taxon>Rubus</taxon>
    </lineage>
</organism>
<dbReference type="AlphaFoldDB" id="A0AAW1WWW0"/>
<accession>A0AAW1WWW0</accession>
<dbReference type="PANTHER" id="PTHR31651">
    <property type="match status" value="1"/>
</dbReference>
<evidence type="ECO:0000256" key="8">
    <source>
        <dbReference type="ARBA" id="ARBA00025100"/>
    </source>
</evidence>
<keyword evidence="7" id="KW-0927">Auxin signaling pathway</keyword>
<dbReference type="Pfam" id="PF03547">
    <property type="entry name" value="Mem_trans"/>
    <property type="match status" value="1"/>
</dbReference>
<feature type="transmembrane region" description="Helical" evidence="10">
    <location>
        <begin position="122"/>
        <end position="146"/>
    </location>
</feature>
<feature type="transmembrane region" description="Helical" evidence="10">
    <location>
        <begin position="61"/>
        <end position="80"/>
    </location>
</feature>
<evidence type="ECO:0000313" key="12">
    <source>
        <dbReference type="Proteomes" id="UP001457282"/>
    </source>
</evidence>
<evidence type="ECO:0000256" key="4">
    <source>
        <dbReference type="ARBA" id="ARBA00022824"/>
    </source>
</evidence>
<protein>
    <submittedName>
        <fullName evidence="11">Uncharacterized protein</fullName>
    </submittedName>
</protein>
<keyword evidence="5 10" id="KW-1133">Transmembrane helix</keyword>
<feature type="transmembrane region" description="Helical" evidence="10">
    <location>
        <begin position="158"/>
        <end position="179"/>
    </location>
</feature>
<evidence type="ECO:0000256" key="10">
    <source>
        <dbReference type="SAM" id="Phobius"/>
    </source>
</evidence>
<dbReference type="EMBL" id="JBEDUW010000005">
    <property type="protein sequence ID" value="KAK9928510.1"/>
    <property type="molecule type" value="Genomic_DNA"/>
</dbReference>
<gene>
    <name evidence="11" type="ORF">M0R45_025643</name>
</gene>
<keyword evidence="6 10" id="KW-0472">Membrane</keyword>
<proteinExistence type="inferred from homology"/>
<evidence type="ECO:0000256" key="3">
    <source>
        <dbReference type="ARBA" id="ARBA00022692"/>
    </source>
</evidence>
<dbReference type="InterPro" id="IPR045033">
    <property type="entry name" value="PILS1/3/4/5/7"/>
</dbReference>
<comment type="caution">
    <text evidence="11">The sequence shown here is derived from an EMBL/GenBank/DDBJ whole genome shotgun (WGS) entry which is preliminary data.</text>
</comment>
<evidence type="ECO:0000256" key="7">
    <source>
        <dbReference type="ARBA" id="ARBA00023294"/>
    </source>
</evidence>
<keyword evidence="4" id="KW-0256">Endoplasmic reticulum</keyword>